<reference evidence="3" key="1">
    <citation type="journal article" date="2023" name="Mol. Phylogenet. Evol.">
        <title>Genome-scale phylogeny and comparative genomics of the fungal order Sordariales.</title>
        <authorList>
            <person name="Hensen N."/>
            <person name="Bonometti L."/>
            <person name="Westerberg I."/>
            <person name="Brannstrom I.O."/>
            <person name="Guillou S."/>
            <person name="Cros-Aarteil S."/>
            <person name="Calhoun S."/>
            <person name="Haridas S."/>
            <person name="Kuo A."/>
            <person name="Mondo S."/>
            <person name="Pangilinan J."/>
            <person name="Riley R."/>
            <person name="LaButti K."/>
            <person name="Andreopoulos B."/>
            <person name="Lipzen A."/>
            <person name="Chen C."/>
            <person name="Yan M."/>
            <person name="Daum C."/>
            <person name="Ng V."/>
            <person name="Clum A."/>
            <person name="Steindorff A."/>
            <person name="Ohm R.A."/>
            <person name="Martin F."/>
            <person name="Silar P."/>
            <person name="Natvig D.O."/>
            <person name="Lalanne C."/>
            <person name="Gautier V."/>
            <person name="Ament-Velasquez S.L."/>
            <person name="Kruys A."/>
            <person name="Hutchinson M.I."/>
            <person name="Powell A.J."/>
            <person name="Barry K."/>
            <person name="Miller A.N."/>
            <person name="Grigoriev I.V."/>
            <person name="Debuchy R."/>
            <person name="Gladieux P."/>
            <person name="Hiltunen Thoren M."/>
            <person name="Johannesson H."/>
        </authorList>
    </citation>
    <scope>NUCLEOTIDE SEQUENCE</scope>
    <source>
        <strain evidence="3">CBS 118394</strain>
    </source>
</reference>
<dbReference type="PROSITE" id="PS50089">
    <property type="entry name" value="ZF_RING_2"/>
    <property type="match status" value="1"/>
</dbReference>
<keyword evidence="1" id="KW-0862">Zinc</keyword>
<dbReference type="GO" id="GO:0008270">
    <property type="term" value="F:zinc ion binding"/>
    <property type="evidence" value="ECO:0007669"/>
    <property type="project" value="UniProtKB-KW"/>
</dbReference>
<keyword evidence="4" id="KW-1185">Reference proteome</keyword>
<reference evidence="3" key="2">
    <citation type="submission" date="2023-06" db="EMBL/GenBank/DDBJ databases">
        <authorList>
            <consortium name="Lawrence Berkeley National Laboratory"/>
            <person name="Haridas S."/>
            <person name="Hensen N."/>
            <person name="Bonometti L."/>
            <person name="Westerberg I."/>
            <person name="Brannstrom I.O."/>
            <person name="Guillou S."/>
            <person name="Cros-Aarteil S."/>
            <person name="Calhoun S."/>
            <person name="Kuo A."/>
            <person name="Mondo S."/>
            <person name="Pangilinan J."/>
            <person name="Riley R."/>
            <person name="Labutti K."/>
            <person name="Andreopoulos B."/>
            <person name="Lipzen A."/>
            <person name="Chen C."/>
            <person name="Yanf M."/>
            <person name="Daum C."/>
            <person name="Ng V."/>
            <person name="Clum A."/>
            <person name="Steindorff A."/>
            <person name="Ohm R."/>
            <person name="Martin F."/>
            <person name="Silar P."/>
            <person name="Natvig D."/>
            <person name="Lalanne C."/>
            <person name="Gautier V."/>
            <person name="Ament-Velasquez S.L."/>
            <person name="Kruys A."/>
            <person name="Hutchinson M.I."/>
            <person name="Powell A.J."/>
            <person name="Barry K."/>
            <person name="Miller A.N."/>
            <person name="Grigoriev I.V."/>
            <person name="Debuchy R."/>
            <person name="Gladieux P."/>
            <person name="Thoren M.H."/>
            <person name="Johannesson H."/>
        </authorList>
    </citation>
    <scope>NUCLEOTIDE SEQUENCE</scope>
    <source>
        <strain evidence="3">CBS 118394</strain>
    </source>
</reference>
<sequence length="127" mass="13814">MSNNNASSSTAAEETVEETYWPNIERYIAKPSGPKPHVACGICGDELLVPGLQELCVGRCEKMIVLICKHVLGMICLCKCLGKSLTCPFCRTKVPEYYRPLMEALDEIHLSDESEGGGESGESSVES</sequence>
<dbReference type="InterPro" id="IPR013083">
    <property type="entry name" value="Znf_RING/FYVE/PHD"/>
</dbReference>
<dbReference type="AlphaFoldDB" id="A0AAE0MB31"/>
<dbReference type="Gene3D" id="3.30.40.10">
    <property type="entry name" value="Zinc/RING finger domain, C3HC4 (zinc finger)"/>
    <property type="match status" value="1"/>
</dbReference>
<keyword evidence="1" id="KW-0479">Metal-binding</keyword>
<dbReference type="InterPro" id="IPR001841">
    <property type="entry name" value="Znf_RING"/>
</dbReference>
<keyword evidence="1" id="KW-0863">Zinc-finger</keyword>
<dbReference type="SUPFAM" id="SSF57850">
    <property type="entry name" value="RING/U-box"/>
    <property type="match status" value="1"/>
</dbReference>
<name>A0AAE0MB31_9PEZI</name>
<accession>A0AAE0MB31</accession>
<gene>
    <name evidence="3" type="ORF">B0H66DRAFT_600191</name>
</gene>
<evidence type="ECO:0000256" key="1">
    <source>
        <dbReference type="PROSITE-ProRule" id="PRU00175"/>
    </source>
</evidence>
<evidence type="ECO:0000313" key="4">
    <source>
        <dbReference type="Proteomes" id="UP001283341"/>
    </source>
</evidence>
<evidence type="ECO:0000313" key="3">
    <source>
        <dbReference type="EMBL" id="KAK3326056.1"/>
    </source>
</evidence>
<feature type="domain" description="RING-type" evidence="2">
    <location>
        <begin position="40"/>
        <end position="91"/>
    </location>
</feature>
<dbReference type="EMBL" id="JAUEDM010000002">
    <property type="protein sequence ID" value="KAK3326056.1"/>
    <property type="molecule type" value="Genomic_DNA"/>
</dbReference>
<organism evidence="3 4">
    <name type="scientific">Apodospora peruviana</name>
    <dbReference type="NCBI Taxonomy" id="516989"/>
    <lineage>
        <taxon>Eukaryota</taxon>
        <taxon>Fungi</taxon>
        <taxon>Dikarya</taxon>
        <taxon>Ascomycota</taxon>
        <taxon>Pezizomycotina</taxon>
        <taxon>Sordariomycetes</taxon>
        <taxon>Sordariomycetidae</taxon>
        <taxon>Sordariales</taxon>
        <taxon>Lasiosphaeriaceae</taxon>
        <taxon>Apodospora</taxon>
    </lineage>
</organism>
<comment type="caution">
    <text evidence="3">The sequence shown here is derived from an EMBL/GenBank/DDBJ whole genome shotgun (WGS) entry which is preliminary data.</text>
</comment>
<dbReference type="Proteomes" id="UP001283341">
    <property type="component" value="Unassembled WGS sequence"/>
</dbReference>
<proteinExistence type="predicted"/>
<evidence type="ECO:0000259" key="2">
    <source>
        <dbReference type="PROSITE" id="PS50089"/>
    </source>
</evidence>
<protein>
    <recommendedName>
        <fullName evidence="2">RING-type domain-containing protein</fullName>
    </recommendedName>
</protein>